<dbReference type="Pfam" id="PF00753">
    <property type="entry name" value="Lactamase_B"/>
    <property type="match status" value="1"/>
</dbReference>
<protein>
    <recommendedName>
        <fullName evidence="1">Metallo-beta-lactamase domain-containing protein</fullName>
    </recommendedName>
</protein>
<dbReference type="SUPFAM" id="SSF56281">
    <property type="entry name" value="Metallo-hydrolase/oxidoreductase"/>
    <property type="match status" value="1"/>
</dbReference>
<reference evidence="2" key="1">
    <citation type="submission" date="2021-02" db="EMBL/GenBank/DDBJ databases">
        <authorList>
            <person name="Nowell W R."/>
        </authorList>
    </citation>
    <scope>NUCLEOTIDE SEQUENCE</scope>
</reference>
<dbReference type="InterPro" id="IPR036866">
    <property type="entry name" value="RibonucZ/Hydroxyglut_hydro"/>
</dbReference>
<evidence type="ECO:0000259" key="1">
    <source>
        <dbReference type="SMART" id="SM00849"/>
    </source>
</evidence>
<evidence type="ECO:0000313" key="3">
    <source>
        <dbReference type="Proteomes" id="UP000663868"/>
    </source>
</evidence>
<proteinExistence type="predicted"/>
<dbReference type="InterPro" id="IPR001279">
    <property type="entry name" value="Metallo-B-lactamas"/>
</dbReference>
<sequence>MVTFHQLIPFITRRLLSSSKKPAWCSKLPRPQYSLLDRISIPSQQWFQVYRIRPHVFAIYEPYHWEESISYLVVGSKHSLLIDTGMGIGNIQEIVNSLIPSSTSLKVINTHTHHDHVGDNWRFSGLLLGVHSEFAQQNAQGSIEEAQNELQPGMIWGKYLPKDFNPKAYRIHPFQINNYVKEGDEIDLGEKQKLQVISTRGHAPDSISLLDEKERLLFVGDTFYQGPILLYRPETNLKDYLESLEKLAKISPKVDLILPGHNIPNVEPSLLIKAAKAMREILDGKEISKKTDDGKYDEYSYGEFSFVLDQSFL</sequence>
<organism evidence="2 3">
    <name type="scientific">Adineta steineri</name>
    <dbReference type="NCBI Taxonomy" id="433720"/>
    <lineage>
        <taxon>Eukaryota</taxon>
        <taxon>Metazoa</taxon>
        <taxon>Spiralia</taxon>
        <taxon>Gnathifera</taxon>
        <taxon>Rotifera</taxon>
        <taxon>Eurotatoria</taxon>
        <taxon>Bdelloidea</taxon>
        <taxon>Adinetida</taxon>
        <taxon>Adinetidae</taxon>
        <taxon>Adineta</taxon>
    </lineage>
</organism>
<accession>A0A820BC73</accession>
<name>A0A820BC73_9BILA</name>
<dbReference type="PANTHER" id="PTHR42951:SF4">
    <property type="entry name" value="ACYL-COENZYME A THIOESTERASE MBLAC2"/>
    <property type="match status" value="1"/>
</dbReference>
<dbReference type="PANTHER" id="PTHR42951">
    <property type="entry name" value="METALLO-BETA-LACTAMASE DOMAIN-CONTAINING"/>
    <property type="match status" value="1"/>
</dbReference>
<dbReference type="Gene3D" id="3.60.15.10">
    <property type="entry name" value="Ribonuclease Z/Hydroxyacylglutathione hydrolase-like"/>
    <property type="match status" value="1"/>
</dbReference>
<dbReference type="SMART" id="SM00849">
    <property type="entry name" value="Lactamase_B"/>
    <property type="match status" value="1"/>
</dbReference>
<dbReference type="AlphaFoldDB" id="A0A820BC73"/>
<dbReference type="InterPro" id="IPR050855">
    <property type="entry name" value="NDM-1-like"/>
</dbReference>
<dbReference type="EMBL" id="CAJOBB010008222">
    <property type="protein sequence ID" value="CAF4203865.1"/>
    <property type="molecule type" value="Genomic_DNA"/>
</dbReference>
<comment type="caution">
    <text evidence="2">The sequence shown here is derived from an EMBL/GenBank/DDBJ whole genome shotgun (WGS) entry which is preliminary data.</text>
</comment>
<feature type="domain" description="Metallo-beta-lactamase" evidence="1">
    <location>
        <begin position="67"/>
        <end position="261"/>
    </location>
</feature>
<evidence type="ECO:0000313" key="2">
    <source>
        <dbReference type="EMBL" id="CAF4203865.1"/>
    </source>
</evidence>
<dbReference type="Proteomes" id="UP000663868">
    <property type="component" value="Unassembled WGS sequence"/>
</dbReference>
<gene>
    <name evidence="2" type="ORF">KXQ929_LOCUS40257</name>
</gene>